<organism evidence="1 2">
    <name type="scientific">Crocosphaera watsonii WH 0003</name>
    <dbReference type="NCBI Taxonomy" id="423471"/>
    <lineage>
        <taxon>Bacteria</taxon>
        <taxon>Bacillati</taxon>
        <taxon>Cyanobacteriota</taxon>
        <taxon>Cyanophyceae</taxon>
        <taxon>Oscillatoriophycideae</taxon>
        <taxon>Chroococcales</taxon>
        <taxon>Aphanothecaceae</taxon>
        <taxon>Crocosphaera</taxon>
    </lineage>
</organism>
<reference evidence="1 2" key="1">
    <citation type="journal article" date="2011" name="Front. Microbiol.">
        <title>Two Strains of Crocosphaera watsonii with Highly Conserved Genomes are Distinguished by Strain-Specific Features.</title>
        <authorList>
            <person name="Bench S.R."/>
            <person name="Ilikchyan I.N."/>
            <person name="Tripp H.J."/>
            <person name="Zehr J.P."/>
        </authorList>
    </citation>
    <scope>NUCLEOTIDE SEQUENCE [LARGE SCALE GENOMIC DNA]</scope>
    <source>
        <strain evidence="1 2">WH 0003</strain>
    </source>
</reference>
<dbReference type="AlphaFoldDB" id="G5J1F0"/>
<evidence type="ECO:0000313" key="2">
    <source>
        <dbReference type="Proteomes" id="UP000003477"/>
    </source>
</evidence>
<comment type="caution">
    <text evidence="1">The sequence shown here is derived from an EMBL/GenBank/DDBJ whole genome shotgun (WGS) entry which is preliminary data.</text>
</comment>
<proteinExistence type="predicted"/>
<dbReference type="Proteomes" id="UP000003477">
    <property type="component" value="Unassembled WGS sequence"/>
</dbReference>
<sequence length="57" mass="6535">MKTWPDFWGISANKLPRLLINFSAFYRSCERESDDVSFSGLSGFSEVINYSNILILV</sequence>
<accession>G5J1F0</accession>
<protein>
    <submittedName>
        <fullName evidence="1">Uncharacterized protein</fullName>
    </submittedName>
</protein>
<evidence type="ECO:0000313" key="1">
    <source>
        <dbReference type="EMBL" id="EHJ13981.1"/>
    </source>
</evidence>
<dbReference type="EMBL" id="AESD01000211">
    <property type="protein sequence ID" value="EHJ13981.1"/>
    <property type="molecule type" value="Genomic_DNA"/>
</dbReference>
<name>G5J1F0_CROWT</name>
<gene>
    <name evidence="1" type="ORF">CWATWH0003_1334</name>
</gene>